<sequence length="83" mass="9375">MFEASGEPKVKGNMEPDVASDYVFIYLVKTAASLESVIAMSSSTQVDSNIPKSNMHAWPQERIGDNKNTWERAIERFFQDVYA</sequence>
<dbReference type="EMBL" id="CAJVPJ010001355">
    <property type="protein sequence ID" value="CAG8587754.1"/>
    <property type="molecule type" value="Genomic_DNA"/>
</dbReference>
<name>A0A9N9C4W0_9GLOM</name>
<evidence type="ECO:0000313" key="1">
    <source>
        <dbReference type="EMBL" id="CAG8587754.1"/>
    </source>
</evidence>
<comment type="caution">
    <text evidence="1">The sequence shown here is derived from an EMBL/GenBank/DDBJ whole genome shotgun (WGS) entry which is preliminary data.</text>
</comment>
<gene>
    <name evidence="1" type="ORF">POCULU_LOCUS6813</name>
</gene>
<protein>
    <submittedName>
        <fullName evidence="1">2909_t:CDS:1</fullName>
    </submittedName>
</protein>
<accession>A0A9N9C4W0</accession>
<dbReference type="AlphaFoldDB" id="A0A9N9C4W0"/>
<evidence type="ECO:0000313" key="2">
    <source>
        <dbReference type="Proteomes" id="UP000789572"/>
    </source>
</evidence>
<reference evidence="1" key="1">
    <citation type="submission" date="2021-06" db="EMBL/GenBank/DDBJ databases">
        <authorList>
            <person name="Kallberg Y."/>
            <person name="Tangrot J."/>
            <person name="Rosling A."/>
        </authorList>
    </citation>
    <scope>NUCLEOTIDE SEQUENCE</scope>
    <source>
        <strain evidence="1">IA702</strain>
    </source>
</reference>
<dbReference type="Proteomes" id="UP000789572">
    <property type="component" value="Unassembled WGS sequence"/>
</dbReference>
<proteinExistence type="predicted"/>
<organism evidence="1 2">
    <name type="scientific">Paraglomus occultum</name>
    <dbReference type="NCBI Taxonomy" id="144539"/>
    <lineage>
        <taxon>Eukaryota</taxon>
        <taxon>Fungi</taxon>
        <taxon>Fungi incertae sedis</taxon>
        <taxon>Mucoromycota</taxon>
        <taxon>Glomeromycotina</taxon>
        <taxon>Glomeromycetes</taxon>
        <taxon>Paraglomerales</taxon>
        <taxon>Paraglomeraceae</taxon>
        <taxon>Paraglomus</taxon>
    </lineage>
</organism>
<keyword evidence="2" id="KW-1185">Reference proteome</keyword>